<feature type="compositionally biased region" description="Low complexity" evidence="1">
    <location>
        <begin position="158"/>
        <end position="191"/>
    </location>
</feature>
<keyword evidence="2" id="KW-1133">Transmembrane helix</keyword>
<sequence length="191" mass="20814">MEDLATGIVWSLYPPLDIVILTLAAQLGRRLGRVTPPLVWFMSAMAVWLVVDTAYAVVETTAQQAYDIPVLEAAYLLAHFALAVAFVHPRLRELSPAPRRIAPRFTGDRSTMILLTVFPVILSSAVPDVDAWDTMVRTLMITVLVSLVFWRCPPRSPRSPGQRPTATTAPPTTCSPGCSTGPPCSTRSRTG</sequence>
<organism evidence="3 4">
    <name type="scientific">Mobilicoccus caccae</name>
    <dbReference type="NCBI Taxonomy" id="1859295"/>
    <lineage>
        <taxon>Bacteria</taxon>
        <taxon>Bacillati</taxon>
        <taxon>Actinomycetota</taxon>
        <taxon>Actinomycetes</taxon>
        <taxon>Micrococcales</taxon>
        <taxon>Dermatophilaceae</taxon>
        <taxon>Mobilicoccus</taxon>
    </lineage>
</organism>
<feature type="transmembrane region" description="Helical" evidence="2">
    <location>
        <begin position="37"/>
        <end position="58"/>
    </location>
</feature>
<protein>
    <submittedName>
        <fullName evidence="3">Uncharacterized protein</fullName>
    </submittedName>
</protein>
<evidence type="ECO:0000256" key="2">
    <source>
        <dbReference type="SAM" id="Phobius"/>
    </source>
</evidence>
<name>A0ABQ6IP56_9MICO</name>
<feature type="region of interest" description="Disordered" evidence="1">
    <location>
        <begin position="155"/>
        <end position="191"/>
    </location>
</feature>
<evidence type="ECO:0000256" key="1">
    <source>
        <dbReference type="SAM" id="MobiDB-lite"/>
    </source>
</evidence>
<accession>A0ABQ6IP56</accession>
<proteinExistence type="predicted"/>
<comment type="caution">
    <text evidence="3">The sequence shown here is derived from an EMBL/GenBank/DDBJ whole genome shotgun (WGS) entry which is preliminary data.</text>
</comment>
<reference evidence="4" key="1">
    <citation type="journal article" date="2019" name="Int. J. Syst. Evol. Microbiol.">
        <title>The Global Catalogue of Microorganisms (GCM) 10K type strain sequencing project: providing services to taxonomists for standard genome sequencing and annotation.</title>
        <authorList>
            <consortium name="The Broad Institute Genomics Platform"/>
            <consortium name="The Broad Institute Genome Sequencing Center for Infectious Disease"/>
            <person name="Wu L."/>
            <person name="Ma J."/>
        </authorList>
    </citation>
    <scope>NUCLEOTIDE SEQUENCE [LARGE SCALE GENOMIC DNA]</scope>
    <source>
        <strain evidence="4">NBRC 113072</strain>
    </source>
</reference>
<feature type="transmembrane region" description="Helical" evidence="2">
    <location>
        <begin position="73"/>
        <end position="91"/>
    </location>
</feature>
<keyword evidence="4" id="KW-1185">Reference proteome</keyword>
<gene>
    <name evidence="3" type="ORF">GCM10025883_11500</name>
</gene>
<evidence type="ECO:0000313" key="3">
    <source>
        <dbReference type="EMBL" id="GMA39105.1"/>
    </source>
</evidence>
<evidence type="ECO:0000313" key="4">
    <source>
        <dbReference type="Proteomes" id="UP001157126"/>
    </source>
</evidence>
<feature type="transmembrane region" description="Helical" evidence="2">
    <location>
        <begin position="6"/>
        <end position="25"/>
    </location>
</feature>
<dbReference type="RefSeq" id="WP_284305978.1">
    <property type="nucleotide sequence ID" value="NZ_BSUO01000001.1"/>
</dbReference>
<dbReference type="EMBL" id="BSUO01000001">
    <property type="protein sequence ID" value="GMA39105.1"/>
    <property type="molecule type" value="Genomic_DNA"/>
</dbReference>
<dbReference type="Proteomes" id="UP001157126">
    <property type="component" value="Unassembled WGS sequence"/>
</dbReference>
<keyword evidence="2" id="KW-0812">Transmembrane</keyword>
<keyword evidence="2" id="KW-0472">Membrane</keyword>